<comment type="caution">
    <text evidence="1">The sequence shown here is derived from an EMBL/GenBank/DDBJ whole genome shotgun (WGS) entry which is preliminary data.</text>
</comment>
<dbReference type="Proteomes" id="UP001589532">
    <property type="component" value="Unassembled WGS sequence"/>
</dbReference>
<keyword evidence="2" id="KW-1185">Reference proteome</keyword>
<organism evidence="1 2">
    <name type="scientific">Nonomuraea helvata</name>
    <dbReference type="NCBI Taxonomy" id="37484"/>
    <lineage>
        <taxon>Bacteria</taxon>
        <taxon>Bacillati</taxon>
        <taxon>Actinomycetota</taxon>
        <taxon>Actinomycetes</taxon>
        <taxon>Streptosporangiales</taxon>
        <taxon>Streptosporangiaceae</taxon>
        <taxon>Nonomuraea</taxon>
    </lineage>
</organism>
<sequence length="149" mass="16387">MTRPQDLAAEIERVSDALEAMMPTRHVVSLALYGPVPRDREVFELVRDLYRAHGPAGTAESVAAPEDPQVLLAQIRSWYGVSDIGEAAGRAEAEFLAQYAVELIAETLGPTRSVHPVEFRPNGWYAAVWAERLLLTEEWAAIISLTGDS</sequence>
<gene>
    <name evidence="1" type="ORF">ACFFSA_51915</name>
</gene>
<accession>A0ABV5SIU4</accession>
<evidence type="ECO:0000313" key="2">
    <source>
        <dbReference type="Proteomes" id="UP001589532"/>
    </source>
</evidence>
<evidence type="ECO:0000313" key="1">
    <source>
        <dbReference type="EMBL" id="MFB9631622.1"/>
    </source>
</evidence>
<reference evidence="1 2" key="1">
    <citation type="submission" date="2024-09" db="EMBL/GenBank/DDBJ databases">
        <authorList>
            <person name="Sun Q."/>
            <person name="Mori K."/>
        </authorList>
    </citation>
    <scope>NUCLEOTIDE SEQUENCE [LARGE SCALE GENOMIC DNA]</scope>
    <source>
        <strain evidence="1 2">JCM 3143</strain>
    </source>
</reference>
<dbReference type="RefSeq" id="WP_305917685.1">
    <property type="nucleotide sequence ID" value="NZ_BAAAXV010000006.1"/>
</dbReference>
<protein>
    <submittedName>
        <fullName evidence="1">Uncharacterized protein</fullName>
    </submittedName>
</protein>
<name>A0ABV5SIU4_9ACTN</name>
<proteinExistence type="predicted"/>
<dbReference type="EMBL" id="JBHMBW010000106">
    <property type="protein sequence ID" value="MFB9631622.1"/>
    <property type="molecule type" value="Genomic_DNA"/>
</dbReference>